<dbReference type="RefSeq" id="WP_092495735.1">
    <property type="nucleotide sequence ID" value="NZ_FOFG01000003.1"/>
</dbReference>
<dbReference type="STRING" id="1855383.SAMN05216548_103121"/>
<dbReference type="Pfam" id="PF01547">
    <property type="entry name" value="SBP_bac_1"/>
    <property type="match status" value="1"/>
</dbReference>
<dbReference type="InterPro" id="IPR006059">
    <property type="entry name" value="SBP"/>
</dbReference>
<sequence>MSFELNRRRFLSGVAAASALTVGSVPARAQTKRSLLFWHFYTQPARANYLRKMADLYQAANPGLTITIESMPTPSVVNRLAAAKAGGAMPDLVIHSSDTAIPLFASGDLLPADDLVKDLGGPSFFAPTLLDRMSSYDGHFLSLPHYCAARVLVYRKDRLAAAGLQPPVTWDDALKAAVATTSAPDHYGWSYQLSRSDNGGCSVLYPLSLTAGGGFLSSKGDVHFDSDPVREATEFMVEVIRKAGGPGVFNYSVNENFNLVNSGKTSMTLDTASLVAVAANDAPQVAEQLDAIEIPRKDKTATILQCAALMVLKGKNKNPEDAGGFAKFLLQPDRHLEFLHTIPLFMFPTTVATSGDVFFSNPVISRFRHVADVSVEALKHATLFCSDDGGINPFSSPVLSSRIVEDMLARIVLNNTPVKDAIGGAQQQMADLTGMLKRRLRR</sequence>
<comment type="subcellular location">
    <subcellularLocation>
        <location evidence="1">Periplasm</location>
    </subcellularLocation>
</comment>
<keyword evidence="3" id="KW-0574">Periplasm</keyword>
<comment type="similarity">
    <text evidence="2">Belongs to the bacterial solute-binding protein 1 family.</text>
</comment>
<dbReference type="SUPFAM" id="SSF53850">
    <property type="entry name" value="Periplasmic binding protein-like II"/>
    <property type="match status" value="1"/>
</dbReference>
<dbReference type="PANTHER" id="PTHR43649">
    <property type="entry name" value="ARABINOSE-BINDING PROTEIN-RELATED"/>
    <property type="match status" value="1"/>
</dbReference>
<gene>
    <name evidence="4" type="ORF">SAMN05216548_103121</name>
</gene>
<evidence type="ECO:0000256" key="2">
    <source>
        <dbReference type="ARBA" id="ARBA00008520"/>
    </source>
</evidence>
<protein>
    <submittedName>
        <fullName evidence="4">Carbohydrate ABC transporter substrate-binding protein, CUT1 family</fullName>
    </submittedName>
</protein>
<dbReference type="InterPro" id="IPR006311">
    <property type="entry name" value="TAT_signal"/>
</dbReference>
<proteinExistence type="inferred from homology"/>
<evidence type="ECO:0000313" key="4">
    <source>
        <dbReference type="EMBL" id="SEQ22785.1"/>
    </source>
</evidence>
<evidence type="ECO:0000313" key="5">
    <source>
        <dbReference type="Proteomes" id="UP000199647"/>
    </source>
</evidence>
<accession>A0A1H9EAU5</accession>
<evidence type="ECO:0000256" key="3">
    <source>
        <dbReference type="ARBA" id="ARBA00022764"/>
    </source>
</evidence>
<dbReference type="AlphaFoldDB" id="A0A1H9EAU5"/>
<dbReference type="PANTHER" id="PTHR43649:SF12">
    <property type="entry name" value="DIACETYLCHITOBIOSE BINDING PROTEIN DASA"/>
    <property type="match status" value="1"/>
</dbReference>
<name>A0A1H9EAU5_9HYPH</name>
<dbReference type="Gene3D" id="3.40.190.10">
    <property type="entry name" value="Periplasmic binding protein-like II"/>
    <property type="match status" value="1"/>
</dbReference>
<dbReference type="EMBL" id="FOFG01000003">
    <property type="protein sequence ID" value="SEQ22785.1"/>
    <property type="molecule type" value="Genomic_DNA"/>
</dbReference>
<dbReference type="InterPro" id="IPR050490">
    <property type="entry name" value="Bact_solute-bd_prot1"/>
</dbReference>
<reference evidence="4 5" key="1">
    <citation type="submission" date="2016-10" db="EMBL/GenBank/DDBJ databases">
        <authorList>
            <person name="de Groot N.N."/>
        </authorList>
    </citation>
    <scope>NUCLEOTIDE SEQUENCE [LARGE SCALE GENOMIC DNA]</scope>
    <source>
        <strain evidence="4 5">A52C2</strain>
    </source>
</reference>
<organism evidence="4 5">
    <name type="scientific">Faunimonas pinastri</name>
    <dbReference type="NCBI Taxonomy" id="1855383"/>
    <lineage>
        <taxon>Bacteria</taxon>
        <taxon>Pseudomonadati</taxon>
        <taxon>Pseudomonadota</taxon>
        <taxon>Alphaproteobacteria</taxon>
        <taxon>Hyphomicrobiales</taxon>
        <taxon>Afifellaceae</taxon>
        <taxon>Faunimonas</taxon>
    </lineage>
</organism>
<dbReference type="PROSITE" id="PS51318">
    <property type="entry name" value="TAT"/>
    <property type="match status" value="1"/>
</dbReference>
<keyword evidence="5" id="KW-1185">Reference proteome</keyword>
<dbReference type="OrthoDB" id="8871943at2"/>
<dbReference type="Proteomes" id="UP000199647">
    <property type="component" value="Unassembled WGS sequence"/>
</dbReference>
<dbReference type="GO" id="GO:0042597">
    <property type="term" value="C:periplasmic space"/>
    <property type="evidence" value="ECO:0007669"/>
    <property type="project" value="UniProtKB-SubCell"/>
</dbReference>
<evidence type="ECO:0000256" key="1">
    <source>
        <dbReference type="ARBA" id="ARBA00004418"/>
    </source>
</evidence>